<reference evidence="8 9" key="1">
    <citation type="submission" date="2017-07" db="EMBL/GenBank/DDBJ databases">
        <title>Flavobacterium cyanobacteriorum sp. nov., isolated from cyanobacterial aggregates in a eutrophic lake.</title>
        <authorList>
            <person name="Cai H."/>
        </authorList>
    </citation>
    <scope>NUCLEOTIDE SEQUENCE [LARGE SCALE GENOMIC DNA]</scope>
    <source>
        <strain evidence="8 9">TH167</strain>
    </source>
</reference>
<dbReference type="PRINTS" id="PR00507">
    <property type="entry name" value="N12N6MTFRASE"/>
</dbReference>
<protein>
    <recommendedName>
        <fullName evidence="6">tRNA1(Val) (adenine(37)-N6)-methyltransferase</fullName>
        <ecNumber evidence="6">2.1.1.223</ecNumber>
    </recommendedName>
    <alternativeName>
        <fullName evidence="6">tRNA m6A37 methyltransferase</fullName>
    </alternativeName>
</protein>
<proteinExistence type="inferred from homology"/>
<evidence type="ECO:0000256" key="3">
    <source>
        <dbReference type="ARBA" id="ARBA00022679"/>
    </source>
</evidence>
<keyword evidence="5 6" id="KW-0819">tRNA processing</keyword>
<dbReference type="InterPro" id="IPR002052">
    <property type="entry name" value="DNA_methylase_N6_adenine_CS"/>
</dbReference>
<dbReference type="Gene3D" id="3.40.50.150">
    <property type="entry name" value="Vaccinia Virus protein VP39"/>
    <property type="match status" value="1"/>
</dbReference>
<dbReference type="GO" id="GO:0003676">
    <property type="term" value="F:nucleic acid binding"/>
    <property type="evidence" value="ECO:0007669"/>
    <property type="project" value="InterPro"/>
</dbReference>
<evidence type="ECO:0000256" key="5">
    <source>
        <dbReference type="ARBA" id="ARBA00022694"/>
    </source>
</evidence>
<keyword evidence="4 6" id="KW-0949">S-adenosyl-L-methionine</keyword>
<evidence type="ECO:0000313" key="8">
    <source>
        <dbReference type="EMBL" id="OYQ43785.1"/>
    </source>
</evidence>
<dbReference type="AlphaFoldDB" id="A0A255ZSD6"/>
<accession>A0A255ZSD6</accession>
<evidence type="ECO:0000259" key="7">
    <source>
        <dbReference type="Pfam" id="PF05175"/>
    </source>
</evidence>
<dbReference type="InterPro" id="IPR007848">
    <property type="entry name" value="Small_mtfrase_dom"/>
</dbReference>
<dbReference type="EC" id="2.1.1.223" evidence="6"/>
<comment type="subcellular location">
    <subcellularLocation>
        <location evidence="6">Cytoplasm</location>
    </subcellularLocation>
</comment>
<comment type="catalytic activity">
    <reaction evidence="6">
        <text>adenosine(37) in tRNA1(Val) + S-adenosyl-L-methionine = N(6)-methyladenosine(37) in tRNA1(Val) + S-adenosyl-L-homocysteine + H(+)</text>
        <dbReference type="Rhea" id="RHEA:43160"/>
        <dbReference type="Rhea" id="RHEA-COMP:10369"/>
        <dbReference type="Rhea" id="RHEA-COMP:10370"/>
        <dbReference type="ChEBI" id="CHEBI:15378"/>
        <dbReference type="ChEBI" id="CHEBI:57856"/>
        <dbReference type="ChEBI" id="CHEBI:59789"/>
        <dbReference type="ChEBI" id="CHEBI:74411"/>
        <dbReference type="ChEBI" id="CHEBI:74449"/>
        <dbReference type="EC" id="2.1.1.223"/>
    </reaction>
</comment>
<keyword evidence="3 6" id="KW-0808">Transferase</keyword>
<keyword evidence="1 6" id="KW-0963">Cytoplasm</keyword>
<dbReference type="PANTHER" id="PTHR47739:SF1">
    <property type="entry name" value="TRNA1(VAL) (ADENINE(37)-N6)-METHYLTRANSFERASE"/>
    <property type="match status" value="1"/>
</dbReference>
<keyword evidence="9" id="KW-1185">Reference proteome</keyword>
<gene>
    <name evidence="8" type="ORF">CHX27_08875</name>
</gene>
<comment type="similarity">
    <text evidence="6">Belongs to the methyltransferase superfamily. tRNA (adenine-N(6)-)-methyltransferase family.</text>
</comment>
<name>A0A255ZSD6_9FLAO</name>
<evidence type="ECO:0000256" key="6">
    <source>
        <dbReference type="HAMAP-Rule" id="MF_01872"/>
    </source>
</evidence>
<evidence type="ECO:0000313" key="9">
    <source>
        <dbReference type="Proteomes" id="UP000216035"/>
    </source>
</evidence>
<dbReference type="InterPro" id="IPR022882">
    <property type="entry name" value="tRNA_adenine-N6_MeTrfase"/>
</dbReference>
<evidence type="ECO:0000256" key="4">
    <source>
        <dbReference type="ARBA" id="ARBA00022691"/>
    </source>
</evidence>
<dbReference type="CDD" id="cd02440">
    <property type="entry name" value="AdoMet_MTases"/>
    <property type="match status" value="1"/>
</dbReference>
<organism evidence="8 9">
    <name type="scientific">Flavobacterium aurantiibacter</name>
    <dbReference type="NCBI Taxonomy" id="2023067"/>
    <lineage>
        <taxon>Bacteria</taxon>
        <taxon>Pseudomonadati</taxon>
        <taxon>Bacteroidota</taxon>
        <taxon>Flavobacteriia</taxon>
        <taxon>Flavobacteriales</taxon>
        <taxon>Flavobacteriaceae</taxon>
        <taxon>Flavobacterium</taxon>
    </lineage>
</organism>
<keyword evidence="2 6" id="KW-0489">Methyltransferase</keyword>
<dbReference type="GO" id="GO:0008033">
    <property type="term" value="P:tRNA processing"/>
    <property type="evidence" value="ECO:0007669"/>
    <property type="project" value="UniProtKB-UniRule"/>
</dbReference>
<dbReference type="GO" id="GO:0016430">
    <property type="term" value="F:tRNA (adenine-N6)-methyltransferase activity"/>
    <property type="evidence" value="ECO:0007669"/>
    <property type="project" value="UniProtKB-UniRule"/>
</dbReference>
<dbReference type="Proteomes" id="UP000216035">
    <property type="component" value="Unassembled WGS sequence"/>
</dbReference>
<comment type="caution">
    <text evidence="8">The sequence shown here is derived from an EMBL/GenBank/DDBJ whole genome shotgun (WGS) entry which is preliminary data.</text>
</comment>
<evidence type="ECO:0000256" key="2">
    <source>
        <dbReference type="ARBA" id="ARBA00022603"/>
    </source>
</evidence>
<dbReference type="GO" id="GO:0005737">
    <property type="term" value="C:cytoplasm"/>
    <property type="evidence" value="ECO:0007669"/>
    <property type="project" value="UniProtKB-SubCell"/>
</dbReference>
<evidence type="ECO:0000256" key="1">
    <source>
        <dbReference type="ARBA" id="ARBA00022490"/>
    </source>
</evidence>
<comment type="function">
    <text evidence="6">Specifically methylates the adenine in position 37 of tRNA(1)(Val) (anticodon cmo5UAC).</text>
</comment>
<dbReference type="Pfam" id="PF05175">
    <property type="entry name" value="MTS"/>
    <property type="match status" value="1"/>
</dbReference>
<dbReference type="HAMAP" id="MF_01872">
    <property type="entry name" value="tRNA_methyltr_YfiC"/>
    <property type="match status" value="1"/>
</dbReference>
<dbReference type="GO" id="GO:0032259">
    <property type="term" value="P:methylation"/>
    <property type="evidence" value="ECO:0007669"/>
    <property type="project" value="UniProtKB-KW"/>
</dbReference>
<dbReference type="InterPro" id="IPR050210">
    <property type="entry name" value="tRNA_Adenine-N(6)_MTase"/>
</dbReference>
<dbReference type="PROSITE" id="PS00092">
    <property type="entry name" value="N6_MTASE"/>
    <property type="match status" value="1"/>
</dbReference>
<feature type="domain" description="Methyltransferase small" evidence="7">
    <location>
        <begin position="36"/>
        <end position="159"/>
    </location>
</feature>
<dbReference type="PANTHER" id="PTHR47739">
    <property type="entry name" value="TRNA1(VAL) (ADENINE(37)-N6)-METHYLTRANSFERASE"/>
    <property type="match status" value="1"/>
</dbReference>
<sequence length="236" mass="26474">MSVFSFKQFDIRQEHAAMKVGTDAVVLGAFSDISNQPQTILDVGAGTGIIALMLAQRSGAEIIDAIEIDEAAYLECVENFENSPWGDRLFCYHGDFAELVEDSDYGYDLIISNPPFYLNQHFAETESRTTARFADKLQPEFFFACAANLLTETGTVQIIVPEADYQVWVNAAKKAELQLQHRKIIYPMPGKAAKRTVLQFGFEAVAVTESELTVEESRGNYTTQYREATKDFHPKF</sequence>
<dbReference type="OrthoDB" id="5383291at2"/>
<dbReference type="SUPFAM" id="SSF53335">
    <property type="entry name" value="S-adenosyl-L-methionine-dependent methyltransferases"/>
    <property type="match status" value="1"/>
</dbReference>
<dbReference type="InterPro" id="IPR029063">
    <property type="entry name" value="SAM-dependent_MTases_sf"/>
</dbReference>
<dbReference type="RefSeq" id="WP_094486418.1">
    <property type="nucleotide sequence ID" value="NZ_NOXX01000198.1"/>
</dbReference>
<dbReference type="EMBL" id="NOXX01000198">
    <property type="protein sequence ID" value="OYQ43785.1"/>
    <property type="molecule type" value="Genomic_DNA"/>
</dbReference>